<evidence type="ECO:0000256" key="1">
    <source>
        <dbReference type="ARBA" id="ARBA00022475"/>
    </source>
</evidence>
<evidence type="ECO:0000256" key="12">
    <source>
        <dbReference type="SAM" id="Phobius"/>
    </source>
</evidence>
<comment type="cofactor">
    <cofactor evidence="11">
        <name>pyruvate</name>
        <dbReference type="ChEBI" id="CHEBI:15361"/>
    </cofactor>
    <text evidence="11">Binds 1 pyruvoyl group covalently per subunit.</text>
</comment>
<feature type="chain" id="PRO_5023548798" description="Phosphatidylserine decarboxylase beta chain" evidence="11">
    <location>
        <begin position="1"/>
        <end position="182"/>
    </location>
</feature>
<name>A0A1B9F546_9BACT</name>
<dbReference type="OrthoDB" id="9790893at2"/>
<keyword evidence="8 11" id="KW-0456">Lyase</keyword>
<dbReference type="EMBL" id="MAGO01000007">
    <property type="protein sequence ID" value="OCC15079.1"/>
    <property type="molecule type" value="Genomic_DNA"/>
</dbReference>
<keyword evidence="4 11" id="KW-0443">Lipid metabolism</keyword>
<comment type="subcellular location">
    <subcellularLocation>
        <location evidence="11">Cell membrane</location>
        <topology evidence="11">Peripheral membrane protein</topology>
    </subcellularLocation>
</comment>
<evidence type="ECO:0000256" key="3">
    <source>
        <dbReference type="ARBA" id="ARBA00022793"/>
    </source>
</evidence>
<evidence type="ECO:0000256" key="8">
    <source>
        <dbReference type="ARBA" id="ARBA00023239"/>
    </source>
</evidence>
<dbReference type="GO" id="GO:0005886">
    <property type="term" value="C:plasma membrane"/>
    <property type="evidence" value="ECO:0007669"/>
    <property type="project" value="UniProtKB-SubCell"/>
</dbReference>
<comment type="catalytic activity">
    <reaction evidence="11">
        <text>a 1,2-diacyl-sn-glycero-3-phospho-L-serine + H(+) = a 1,2-diacyl-sn-glycero-3-phosphoethanolamine + CO2</text>
        <dbReference type="Rhea" id="RHEA:20828"/>
        <dbReference type="ChEBI" id="CHEBI:15378"/>
        <dbReference type="ChEBI" id="CHEBI:16526"/>
        <dbReference type="ChEBI" id="CHEBI:57262"/>
        <dbReference type="ChEBI" id="CHEBI:64612"/>
        <dbReference type="EC" id="4.1.1.65"/>
    </reaction>
</comment>
<dbReference type="AlphaFoldDB" id="A0A1B9F546"/>
<dbReference type="PANTHER" id="PTHR35809">
    <property type="entry name" value="ARCHAETIDYLSERINE DECARBOXYLASE PROENZYME-RELATED"/>
    <property type="match status" value="1"/>
</dbReference>
<keyword evidence="14" id="KW-1185">Reference proteome</keyword>
<dbReference type="NCBIfam" id="NF003685">
    <property type="entry name" value="PRK05305.2-5"/>
    <property type="match status" value="1"/>
</dbReference>
<comment type="PTM">
    <text evidence="11">Is synthesized initially as an inactive proenzyme. Formation of the active enzyme involves a self-maturation process in which the active site pyruvoyl group is generated from an internal serine residue via an autocatalytic post-translational modification. Two non-identical subunits are generated from the proenzyme in this reaction, and the pyruvate is formed at the N-terminus of the alpha chain, which is derived from the carboxyl end of the proenzyme. The post-translation cleavage follows an unusual pathway, termed non-hydrolytic serinolysis, in which the side chain hydroxyl group of the serine supplies its oxygen atom to form the C-terminus of the beta chain, while the remainder of the serine residue undergoes an oxidative deamination to produce ammonia and the pyruvoyl prosthetic group on the alpha chain.</text>
</comment>
<keyword evidence="10 11" id="KW-0670">Pyruvate</keyword>
<evidence type="ECO:0000256" key="11">
    <source>
        <dbReference type="HAMAP-Rule" id="MF_00664"/>
    </source>
</evidence>
<keyword evidence="2 11" id="KW-0444">Lipid biosynthesis</keyword>
<keyword evidence="3 11" id="KW-0210">Decarboxylase</keyword>
<dbReference type="PATRIC" id="fig|1156395.6.peg.1579"/>
<dbReference type="GO" id="GO:0006646">
    <property type="term" value="P:phosphatidylethanolamine biosynthetic process"/>
    <property type="evidence" value="ECO:0007669"/>
    <property type="project" value="UniProtKB-UniRule"/>
</dbReference>
<keyword evidence="7 11" id="KW-0594">Phospholipid biosynthesis</keyword>
<dbReference type="InterPro" id="IPR033175">
    <property type="entry name" value="PSD-A"/>
</dbReference>
<keyword evidence="6 11" id="KW-0865">Zymogen</keyword>
<comment type="caution">
    <text evidence="13">The sequence shown here is derived from an EMBL/GenBank/DDBJ whole genome shotgun (WGS) entry which is preliminary data.</text>
</comment>
<comment type="function">
    <text evidence="11">Catalyzes the formation of phosphatidylethanolamine (PtdEtn) from phosphatidylserine (PtdSer).</text>
</comment>
<comment type="similarity">
    <text evidence="11">Belongs to the phosphatidylserine decarboxylase family. PSD-A subfamily.</text>
</comment>
<dbReference type="NCBIfam" id="NF003678">
    <property type="entry name" value="PRK05305.1-2"/>
    <property type="match status" value="1"/>
</dbReference>
<dbReference type="HAMAP" id="MF_00664">
    <property type="entry name" value="PS_decarb_PSD_A"/>
    <property type="match status" value="1"/>
</dbReference>
<dbReference type="Proteomes" id="UP000093080">
    <property type="component" value="Unassembled WGS sequence"/>
</dbReference>
<feature type="active site" description="Schiff-base intermediate with substrate; via pyruvic acid" evidence="11">
    <location>
        <position position="183"/>
    </location>
</feature>
<evidence type="ECO:0000256" key="10">
    <source>
        <dbReference type="ARBA" id="ARBA00023317"/>
    </source>
</evidence>
<keyword evidence="12" id="KW-0812">Transmembrane</keyword>
<sequence length="213" mass="23771">MKDIRIPVAKEGVPFIGTLVFWALIFAILGLKWEAALTGVLACFTLYFFRDPERVSPTGRDVVCSPADGRVIRIEEVTSGPNVDGPVMQISIFMNIFNCHVNRSPIGGKVREISYRKGSFWPADHKKAFTKNEHNCLVIEDECGRLLEVVQVAGLIARRIVCWAEPGDQLRLGDRIGLIRFGSRVDVYLPKDANISVKVGQKVFAGETIIARW</sequence>
<feature type="site" description="Cleavage (non-hydrolytic); by autocatalysis" evidence="11">
    <location>
        <begin position="182"/>
        <end position="183"/>
    </location>
</feature>
<evidence type="ECO:0000313" key="14">
    <source>
        <dbReference type="Proteomes" id="UP000093080"/>
    </source>
</evidence>
<keyword evidence="1 11" id="KW-1003">Cell membrane</keyword>
<dbReference type="RefSeq" id="WP_067618549.1">
    <property type="nucleotide sequence ID" value="NZ_MAGO01000007.1"/>
</dbReference>
<dbReference type="UniPathway" id="UPA00558">
    <property type="reaction ID" value="UER00616"/>
</dbReference>
<accession>A0A1B9F546</accession>
<dbReference type="GO" id="GO:0004609">
    <property type="term" value="F:phosphatidylserine decarboxylase activity"/>
    <property type="evidence" value="ECO:0007669"/>
    <property type="project" value="UniProtKB-UniRule"/>
</dbReference>
<feature type="chain" id="PRO_5023548797" description="Phosphatidylserine decarboxylase alpha chain" evidence="11">
    <location>
        <begin position="183"/>
        <end position="213"/>
    </location>
</feature>
<comment type="pathway">
    <text evidence="11">Phospholipid metabolism; phosphatidylethanolamine biosynthesis; phosphatidylethanolamine from CDP-diacylglycerol: step 2/2.</text>
</comment>
<dbReference type="STRING" id="1156395.DBT_1565"/>
<keyword evidence="12" id="KW-1133">Transmembrane helix</keyword>
<evidence type="ECO:0000313" key="13">
    <source>
        <dbReference type="EMBL" id="OCC15079.1"/>
    </source>
</evidence>
<evidence type="ECO:0000256" key="6">
    <source>
        <dbReference type="ARBA" id="ARBA00023145"/>
    </source>
</evidence>
<feature type="modified residue" description="Pyruvic acid (Ser); by autocatalysis" evidence="11">
    <location>
        <position position="183"/>
    </location>
</feature>
<gene>
    <name evidence="11" type="primary">psd</name>
    <name evidence="13" type="ORF">DBT_1565</name>
</gene>
<organism evidence="13 14">
    <name type="scientific">Dissulfuribacter thermophilus</name>
    <dbReference type="NCBI Taxonomy" id="1156395"/>
    <lineage>
        <taxon>Bacteria</taxon>
        <taxon>Pseudomonadati</taxon>
        <taxon>Thermodesulfobacteriota</taxon>
        <taxon>Dissulfuribacteria</taxon>
        <taxon>Dissulfuribacterales</taxon>
        <taxon>Dissulfuribacteraceae</taxon>
        <taxon>Dissulfuribacter</taxon>
    </lineage>
</organism>
<evidence type="ECO:0000256" key="5">
    <source>
        <dbReference type="ARBA" id="ARBA00023136"/>
    </source>
</evidence>
<dbReference type="PANTHER" id="PTHR35809:SF1">
    <property type="entry name" value="ARCHAETIDYLSERINE DECARBOXYLASE PROENZYME-RELATED"/>
    <property type="match status" value="1"/>
</dbReference>
<dbReference type="Pfam" id="PF02666">
    <property type="entry name" value="PS_Dcarbxylase"/>
    <property type="match status" value="1"/>
</dbReference>
<protein>
    <recommendedName>
        <fullName evidence="11">Phosphatidylserine decarboxylase proenzyme</fullName>
        <ecNumber evidence="11">4.1.1.65</ecNumber>
    </recommendedName>
    <component>
        <recommendedName>
            <fullName evidence="11">Phosphatidylserine decarboxylase alpha chain</fullName>
        </recommendedName>
    </component>
    <component>
        <recommendedName>
            <fullName evidence="11">Phosphatidylserine decarboxylase beta chain</fullName>
        </recommendedName>
    </component>
</protein>
<proteinExistence type="inferred from homology"/>
<comment type="subunit">
    <text evidence="11">Heterodimer of a large membrane-associated beta subunit and a small pyruvoyl-containing alpha subunit.</text>
</comment>
<keyword evidence="9 11" id="KW-1208">Phospholipid metabolism</keyword>
<evidence type="ECO:0000256" key="9">
    <source>
        <dbReference type="ARBA" id="ARBA00023264"/>
    </source>
</evidence>
<dbReference type="EC" id="4.1.1.65" evidence="11"/>
<evidence type="ECO:0000256" key="4">
    <source>
        <dbReference type="ARBA" id="ARBA00023098"/>
    </source>
</evidence>
<reference evidence="13 14" key="1">
    <citation type="submission" date="2016-06" db="EMBL/GenBank/DDBJ databases">
        <title>Respiratory ammonification of nitrate coupled to the oxidation of elemental sulfur in deep-sea autotrophic thermophilic bacteria.</title>
        <authorList>
            <person name="Slobodkina G.B."/>
            <person name="Mardanov A.V."/>
            <person name="Ravin N.V."/>
            <person name="Frolova A.A."/>
            <person name="Viryasiv M.B."/>
            <person name="Chernyh N.A."/>
            <person name="Bonch-Osmolovskaya E.A."/>
            <person name="Slobodkin A.I."/>
        </authorList>
    </citation>
    <scope>NUCLEOTIDE SEQUENCE [LARGE SCALE GENOMIC DNA]</scope>
    <source>
        <strain evidence="13 14">S69</strain>
    </source>
</reference>
<feature type="transmembrane region" description="Helical" evidence="12">
    <location>
        <begin position="12"/>
        <end position="29"/>
    </location>
</feature>
<keyword evidence="5 11" id="KW-0472">Membrane</keyword>
<dbReference type="InterPro" id="IPR003817">
    <property type="entry name" value="PS_Dcarbxylase"/>
</dbReference>
<evidence type="ECO:0000256" key="2">
    <source>
        <dbReference type="ARBA" id="ARBA00022516"/>
    </source>
</evidence>
<evidence type="ECO:0000256" key="7">
    <source>
        <dbReference type="ARBA" id="ARBA00023209"/>
    </source>
</evidence>